<sequence>MAGVIGQEPDGVYEKRWTLLRTRPGDLLSLLQLMARHDVGLKAEHLPPDVRVVDAFYDQQAEQCVLVLESAFYAPVQTRLFRGRWSGGWEEILFALEDEAPEPLRPTILPDRIRWEAYLIPPERIIQLLQALASGETYNLPPLPPDTQVMDAFYDSERTAFVLFLESSFFDPIEVESEGNDKHAGMPERHLNLTRGERPS</sequence>
<name>A0A7W9SUW7_ARMRO</name>
<dbReference type="RefSeq" id="WP_184203071.1">
    <property type="nucleotide sequence ID" value="NZ_JACHGW010000005.1"/>
</dbReference>
<reference evidence="2 3" key="1">
    <citation type="submission" date="2020-08" db="EMBL/GenBank/DDBJ databases">
        <title>Genomic Encyclopedia of Type Strains, Phase IV (KMG-IV): sequencing the most valuable type-strain genomes for metagenomic binning, comparative biology and taxonomic classification.</title>
        <authorList>
            <person name="Goeker M."/>
        </authorList>
    </citation>
    <scope>NUCLEOTIDE SEQUENCE [LARGE SCALE GENOMIC DNA]</scope>
    <source>
        <strain evidence="2 3">DSM 23562</strain>
    </source>
</reference>
<protein>
    <submittedName>
        <fullName evidence="2">Uncharacterized protein</fullName>
    </submittedName>
</protein>
<dbReference type="EMBL" id="JACHGW010000005">
    <property type="protein sequence ID" value="MBB6053106.1"/>
    <property type="molecule type" value="Genomic_DNA"/>
</dbReference>
<feature type="region of interest" description="Disordered" evidence="1">
    <location>
        <begin position="177"/>
        <end position="200"/>
    </location>
</feature>
<evidence type="ECO:0000313" key="2">
    <source>
        <dbReference type="EMBL" id="MBB6053106.1"/>
    </source>
</evidence>
<comment type="caution">
    <text evidence="2">The sequence shown here is derived from an EMBL/GenBank/DDBJ whole genome shotgun (WGS) entry which is preliminary data.</text>
</comment>
<dbReference type="AlphaFoldDB" id="A0A7W9SUW7"/>
<keyword evidence="3" id="KW-1185">Reference proteome</keyword>
<organism evidence="2 3">
    <name type="scientific">Armatimonas rosea</name>
    <dbReference type="NCBI Taxonomy" id="685828"/>
    <lineage>
        <taxon>Bacteria</taxon>
        <taxon>Bacillati</taxon>
        <taxon>Armatimonadota</taxon>
        <taxon>Armatimonadia</taxon>
        <taxon>Armatimonadales</taxon>
        <taxon>Armatimonadaceae</taxon>
        <taxon>Armatimonas</taxon>
    </lineage>
</organism>
<proteinExistence type="predicted"/>
<feature type="compositionally biased region" description="Basic and acidic residues" evidence="1">
    <location>
        <begin position="179"/>
        <end position="200"/>
    </location>
</feature>
<accession>A0A7W9SUW7</accession>
<dbReference type="Proteomes" id="UP000520814">
    <property type="component" value="Unassembled WGS sequence"/>
</dbReference>
<evidence type="ECO:0000313" key="3">
    <source>
        <dbReference type="Proteomes" id="UP000520814"/>
    </source>
</evidence>
<gene>
    <name evidence="2" type="ORF">HNQ39_004938</name>
</gene>
<evidence type="ECO:0000256" key="1">
    <source>
        <dbReference type="SAM" id="MobiDB-lite"/>
    </source>
</evidence>